<sequence length="129" mass="13663">MRTGGEVIAWTYEEQVFNEPFEEFYKILTSGARDKGTPAPGTSGKGKGKGKNAFASATAGKEGDVKERSAMIPPHHSPRSAPSSRETEEAELKMPAPVSTPLNGVSRNGSYTITLRVTPAALARIVASS</sequence>
<proteinExistence type="predicted"/>
<name>A0ACC1P4T2_9PEZI</name>
<dbReference type="Proteomes" id="UP001143856">
    <property type="component" value="Unassembled WGS sequence"/>
</dbReference>
<keyword evidence="2" id="KW-1185">Reference proteome</keyword>
<comment type="caution">
    <text evidence="1">The sequence shown here is derived from an EMBL/GenBank/DDBJ whole genome shotgun (WGS) entry which is preliminary data.</text>
</comment>
<dbReference type="EMBL" id="JAPDGR010000909">
    <property type="protein sequence ID" value="KAJ2986694.1"/>
    <property type="molecule type" value="Genomic_DNA"/>
</dbReference>
<evidence type="ECO:0000313" key="2">
    <source>
        <dbReference type="Proteomes" id="UP001143856"/>
    </source>
</evidence>
<evidence type="ECO:0000313" key="1">
    <source>
        <dbReference type="EMBL" id="KAJ2986694.1"/>
    </source>
</evidence>
<gene>
    <name evidence="1" type="ORF">NUW58_g4907</name>
</gene>
<organism evidence="1 2">
    <name type="scientific">Xylaria curta</name>
    <dbReference type="NCBI Taxonomy" id="42375"/>
    <lineage>
        <taxon>Eukaryota</taxon>
        <taxon>Fungi</taxon>
        <taxon>Dikarya</taxon>
        <taxon>Ascomycota</taxon>
        <taxon>Pezizomycotina</taxon>
        <taxon>Sordariomycetes</taxon>
        <taxon>Xylariomycetidae</taxon>
        <taxon>Xylariales</taxon>
        <taxon>Xylariaceae</taxon>
        <taxon>Xylaria</taxon>
    </lineage>
</organism>
<accession>A0ACC1P4T2</accession>
<reference evidence="1" key="1">
    <citation type="submission" date="2022-10" db="EMBL/GenBank/DDBJ databases">
        <title>Genome Sequence of Xylaria curta.</title>
        <authorList>
            <person name="Buettner E."/>
        </authorList>
    </citation>
    <scope>NUCLEOTIDE SEQUENCE</scope>
    <source>
        <strain evidence="1">Babe10</strain>
    </source>
</reference>
<protein>
    <submittedName>
        <fullName evidence="1">Uncharacterized protein</fullName>
    </submittedName>
</protein>